<dbReference type="Proteomes" id="UP001446871">
    <property type="component" value="Unassembled WGS sequence"/>
</dbReference>
<dbReference type="EMBL" id="JAQQWM010000002">
    <property type="protein sequence ID" value="KAK8078251.1"/>
    <property type="molecule type" value="Genomic_DNA"/>
</dbReference>
<protein>
    <submittedName>
        <fullName evidence="2">Uncharacterized protein</fullName>
    </submittedName>
</protein>
<comment type="caution">
    <text evidence="2">The sequence shown here is derived from an EMBL/GenBank/DDBJ whole genome shotgun (WGS) entry which is preliminary data.</text>
</comment>
<evidence type="ECO:0000313" key="2">
    <source>
        <dbReference type="EMBL" id="KAK8078251.1"/>
    </source>
</evidence>
<evidence type="ECO:0000313" key="3">
    <source>
        <dbReference type="Proteomes" id="UP001446871"/>
    </source>
</evidence>
<keyword evidence="3" id="KW-1185">Reference proteome</keyword>
<feature type="region of interest" description="Disordered" evidence="1">
    <location>
        <begin position="491"/>
        <end position="513"/>
    </location>
</feature>
<reference evidence="2 3" key="1">
    <citation type="submission" date="2023-01" db="EMBL/GenBank/DDBJ databases">
        <title>Analysis of 21 Apiospora genomes using comparative genomics revels a genus with tremendous synthesis potential of carbohydrate active enzymes and secondary metabolites.</title>
        <authorList>
            <person name="Sorensen T."/>
        </authorList>
    </citation>
    <scope>NUCLEOTIDE SEQUENCE [LARGE SCALE GENOMIC DNA]</scope>
    <source>
        <strain evidence="2 3">CBS 83171</strain>
    </source>
</reference>
<organism evidence="2 3">
    <name type="scientific">Apiospora saccharicola</name>
    <dbReference type="NCBI Taxonomy" id="335842"/>
    <lineage>
        <taxon>Eukaryota</taxon>
        <taxon>Fungi</taxon>
        <taxon>Dikarya</taxon>
        <taxon>Ascomycota</taxon>
        <taxon>Pezizomycotina</taxon>
        <taxon>Sordariomycetes</taxon>
        <taxon>Xylariomycetidae</taxon>
        <taxon>Amphisphaeriales</taxon>
        <taxon>Apiosporaceae</taxon>
        <taxon>Apiospora</taxon>
    </lineage>
</organism>
<gene>
    <name evidence="2" type="ORF">PG996_004421</name>
</gene>
<accession>A0ABR1W440</accession>
<name>A0ABR1W440_9PEZI</name>
<feature type="compositionally biased region" description="Basic and acidic residues" evidence="1">
    <location>
        <begin position="502"/>
        <end position="513"/>
    </location>
</feature>
<sequence>MLSSLLDRFCQGRMSLAADWLDAMWNKHQGFSIYSLLLGVEDASDGSLPKPHVLPPMALSCARSSAHPQQRAWARELLLRRLGTSADAIISPSEKMLSHMLLAQMFALDGQTPASEHHLKSALEPTVDSKIVDTSFDVLAYLHYKYPRPGQDSGPGDQSRKAHFLHQCLPSVNHDSFVRFVREMRGSVFKRETSDCEQPIAAVSAYVRSCIDWCAVAISNDSGELQDQFFDATKLALGTLPPNASMWPETATLYNYFHPRLRELESGRANHSPVQWKWVGKTRQTLGISSAELLVVCCDMMTKFGLLHRGYTNKAFTGFGRVQYSLDHARLREDLPKMTTPFALTNQPRKDSEEPLKPPLPAILESEIAPSGGDTAVFRFSTATGGSNPRWSEVGALTQDMAVYEPMTTTSCRSSNSSHQRMKDAAVSIFKRRYNSIDSQMSLSSRETRWSVAGSIDRLSDMMRDSLQVSVITEQHEGQQQVEIEPKEECISGSHIGTEEAVEAKDDNHMAGR</sequence>
<proteinExistence type="predicted"/>
<evidence type="ECO:0000256" key="1">
    <source>
        <dbReference type="SAM" id="MobiDB-lite"/>
    </source>
</evidence>